<keyword evidence="2" id="KW-0433">Leucine-rich repeat</keyword>
<dbReference type="SUPFAM" id="SSF52047">
    <property type="entry name" value="RNI-like"/>
    <property type="match status" value="1"/>
</dbReference>
<evidence type="ECO:0000256" key="2">
    <source>
        <dbReference type="ARBA" id="ARBA00022614"/>
    </source>
</evidence>
<dbReference type="EMBL" id="BAAANY010000038">
    <property type="protein sequence ID" value="GAA1713887.1"/>
    <property type="molecule type" value="Genomic_DNA"/>
</dbReference>
<dbReference type="Proteomes" id="UP001500618">
    <property type="component" value="Unassembled WGS sequence"/>
</dbReference>
<evidence type="ECO:0000256" key="3">
    <source>
        <dbReference type="ARBA" id="ARBA00022737"/>
    </source>
</evidence>
<dbReference type="PANTHER" id="PTHR24113:SF12">
    <property type="entry name" value="RAN GTPASE-ACTIVATING PROTEIN 1"/>
    <property type="match status" value="1"/>
</dbReference>
<keyword evidence="3" id="KW-0677">Repeat</keyword>
<dbReference type="PANTHER" id="PTHR24113">
    <property type="entry name" value="RAN GTPASE-ACTIVATING PROTEIN 1"/>
    <property type="match status" value="1"/>
</dbReference>
<evidence type="ECO:0000313" key="5">
    <source>
        <dbReference type="Proteomes" id="UP001500618"/>
    </source>
</evidence>
<sequence length="380" mass="39862">MTDDAPPGMPVRCPAITHPEVGLADPADFDALLDRLANGQPVTEVERFDRGLVRPDGRVDLCKQGIGSVQVKRVVQAAVRSPHAVHLLLGTNGLGAAGAAAVAEGLTPGHQIRTVYLGCNRIDADGLAALADRVATDRTVRALWLKRNPIGDAGVVRLSQALRENTAIRTLDLVNTGLGLAGLDALATTLAERPLRLERLFLGGNGLRPDAVPMLVRIIRDGGVREIYLAANHLGDDGTAQLAAAAEPYQMTFGLGGNNIRIDGVRALAANMGRWRTLDLGPRLSERPLGAVSNVVGDEGAAVFAAALPGSELRRLDLRRSGITGVGARLLLAAVEAGTNLTYLGLLGDVPRRIKRALTAACGPVEPPHEDIGAIASAYR</sequence>
<dbReference type="InterPro" id="IPR001611">
    <property type="entry name" value="Leu-rich_rpt"/>
</dbReference>
<dbReference type="RefSeq" id="WP_344314729.1">
    <property type="nucleotide sequence ID" value="NZ_BAAANY010000038.1"/>
</dbReference>
<dbReference type="Gene3D" id="3.80.10.10">
    <property type="entry name" value="Ribonuclease Inhibitor"/>
    <property type="match status" value="1"/>
</dbReference>
<dbReference type="InterPro" id="IPR032675">
    <property type="entry name" value="LRR_dom_sf"/>
</dbReference>
<evidence type="ECO:0000256" key="1">
    <source>
        <dbReference type="ARBA" id="ARBA00022468"/>
    </source>
</evidence>
<gene>
    <name evidence="4" type="ORF">GCM10009765_73680</name>
</gene>
<reference evidence="4 5" key="1">
    <citation type="journal article" date="2019" name="Int. J. Syst. Evol. Microbiol.">
        <title>The Global Catalogue of Microorganisms (GCM) 10K type strain sequencing project: providing services to taxonomists for standard genome sequencing and annotation.</title>
        <authorList>
            <consortium name="The Broad Institute Genomics Platform"/>
            <consortium name="The Broad Institute Genome Sequencing Center for Infectious Disease"/>
            <person name="Wu L."/>
            <person name="Ma J."/>
        </authorList>
    </citation>
    <scope>NUCLEOTIDE SEQUENCE [LARGE SCALE GENOMIC DNA]</scope>
    <source>
        <strain evidence="4 5">JCM 14718</strain>
    </source>
</reference>
<proteinExistence type="predicted"/>
<name>A0ABN2IXQ4_9ACTN</name>
<comment type="caution">
    <text evidence="4">The sequence shown here is derived from an EMBL/GenBank/DDBJ whole genome shotgun (WGS) entry which is preliminary data.</text>
</comment>
<keyword evidence="5" id="KW-1185">Reference proteome</keyword>
<dbReference type="Pfam" id="PF13516">
    <property type="entry name" value="LRR_6"/>
    <property type="match status" value="2"/>
</dbReference>
<dbReference type="InterPro" id="IPR027038">
    <property type="entry name" value="RanGap"/>
</dbReference>
<dbReference type="SMART" id="SM00368">
    <property type="entry name" value="LRR_RI"/>
    <property type="match status" value="6"/>
</dbReference>
<evidence type="ECO:0000313" key="4">
    <source>
        <dbReference type="EMBL" id="GAA1713887.1"/>
    </source>
</evidence>
<protein>
    <submittedName>
        <fullName evidence="4">Uncharacterized protein</fullName>
    </submittedName>
</protein>
<organism evidence="4 5">
    <name type="scientific">Fodinicola feengrottensis</name>
    <dbReference type="NCBI Taxonomy" id="435914"/>
    <lineage>
        <taxon>Bacteria</taxon>
        <taxon>Bacillati</taxon>
        <taxon>Actinomycetota</taxon>
        <taxon>Actinomycetes</taxon>
        <taxon>Mycobacteriales</taxon>
        <taxon>Fodinicola</taxon>
    </lineage>
</organism>
<accession>A0ABN2IXQ4</accession>
<keyword evidence="1" id="KW-0343">GTPase activation</keyword>